<protein>
    <submittedName>
        <fullName evidence="2">UPF0175 family protein</fullName>
    </submittedName>
</protein>
<dbReference type="AlphaFoldDB" id="A0ABD5MBT5"/>
<dbReference type="InterPro" id="IPR052264">
    <property type="entry name" value="UPF0175_domain"/>
</dbReference>
<comment type="caution">
    <text evidence="2">The sequence shown here is derived from an EMBL/GenBank/DDBJ whole genome shotgun (WGS) entry which is preliminary data.</text>
</comment>
<name>A0ABD5MBT5_9EURY</name>
<dbReference type="EMBL" id="JBGNYA010000001">
    <property type="protein sequence ID" value="MFA1610049.1"/>
    <property type="molecule type" value="Genomic_DNA"/>
</dbReference>
<evidence type="ECO:0000313" key="3">
    <source>
        <dbReference type="Proteomes" id="UP001570511"/>
    </source>
</evidence>
<keyword evidence="3" id="KW-1185">Reference proteome</keyword>
<dbReference type="Proteomes" id="UP001570511">
    <property type="component" value="Unassembled WGS sequence"/>
</dbReference>
<reference evidence="2 3" key="1">
    <citation type="submission" date="2024-08" db="EMBL/GenBank/DDBJ databases">
        <title>Halobellus sp. MBLA0158 whole genome sequence.</title>
        <authorList>
            <person name="Hwang C.Y."/>
            <person name="Cho E.-S."/>
            <person name="Seo M.-J."/>
        </authorList>
    </citation>
    <scope>NUCLEOTIDE SEQUENCE [LARGE SCALE GENOMIC DNA]</scope>
    <source>
        <strain evidence="2 3">MBLA0158</strain>
    </source>
</reference>
<accession>A0ABD5MBT5</accession>
<dbReference type="InterPro" id="IPR005368">
    <property type="entry name" value="UPF0175"/>
</dbReference>
<dbReference type="Pfam" id="PF03683">
    <property type="entry name" value="UPF0175"/>
    <property type="match status" value="1"/>
</dbReference>
<proteinExistence type="inferred from homology"/>
<evidence type="ECO:0000313" key="2">
    <source>
        <dbReference type="EMBL" id="MFA1610049.1"/>
    </source>
</evidence>
<sequence>MDEDAEILRESGGFSSRNEVVEEAFRALLKENPELRIEFAVEKYRSGSVSLNRAAEIAGKSTEEFKEILKNRGIERSIGFLSEEDREQRLNEM</sequence>
<gene>
    <name evidence="2" type="ORF">OS889_03385</name>
</gene>
<dbReference type="PANTHER" id="PTHR37525:SF1">
    <property type="entry name" value="UPF0175 PROTEIN SSL1255"/>
    <property type="match status" value="1"/>
</dbReference>
<comment type="similarity">
    <text evidence="1">Belongs to the UPF0175 family.</text>
</comment>
<evidence type="ECO:0000256" key="1">
    <source>
        <dbReference type="ARBA" id="ARBA00005651"/>
    </source>
</evidence>
<organism evidence="2 3">
    <name type="scientific">Halobellus rubicundus</name>
    <dbReference type="NCBI Taxonomy" id="2996466"/>
    <lineage>
        <taxon>Archaea</taxon>
        <taxon>Methanobacteriati</taxon>
        <taxon>Methanobacteriota</taxon>
        <taxon>Stenosarchaea group</taxon>
        <taxon>Halobacteria</taxon>
        <taxon>Halobacteriales</taxon>
        <taxon>Haloferacaceae</taxon>
        <taxon>Halobellus</taxon>
    </lineage>
</organism>
<dbReference type="PANTHER" id="PTHR37525">
    <property type="entry name" value="UPF0175 PROTEIN SSL1255"/>
    <property type="match status" value="1"/>
</dbReference>
<dbReference type="RefSeq" id="WP_372387281.1">
    <property type="nucleotide sequence ID" value="NZ_JBGNYA010000001.1"/>
</dbReference>